<dbReference type="InterPro" id="IPR000477">
    <property type="entry name" value="RT_dom"/>
</dbReference>
<accession>A0A178HP73</accession>
<dbReference type="GO" id="GO:0003964">
    <property type="term" value="F:RNA-directed DNA polymerase activity"/>
    <property type="evidence" value="ECO:0007669"/>
    <property type="project" value="UniProtKB-KW"/>
</dbReference>
<gene>
    <name evidence="3" type="ORF">A3840_17095</name>
</gene>
<evidence type="ECO:0000256" key="1">
    <source>
        <dbReference type="ARBA" id="ARBA00034120"/>
    </source>
</evidence>
<keyword evidence="3" id="KW-0548">Nucleotidyltransferase</keyword>
<dbReference type="InterPro" id="IPR043502">
    <property type="entry name" value="DNA/RNA_pol_sf"/>
</dbReference>
<dbReference type="EMBL" id="LVVY01000129">
    <property type="protein sequence ID" value="OAM73878.1"/>
    <property type="molecule type" value="Genomic_DNA"/>
</dbReference>
<dbReference type="PANTHER" id="PTHR34047">
    <property type="entry name" value="NUCLEAR INTRON MATURASE 1, MITOCHONDRIAL-RELATED"/>
    <property type="match status" value="1"/>
</dbReference>
<evidence type="ECO:0000259" key="2">
    <source>
        <dbReference type="PROSITE" id="PS50878"/>
    </source>
</evidence>
<dbReference type="RefSeq" id="WP_067459746.1">
    <property type="nucleotide sequence ID" value="NZ_LVVY01000129.1"/>
</dbReference>
<sequence length="475" mass="53669">MPAWAPLVRTYPHFDPLLTGEKAASIALDPQAVAAHTFYPFIKYDERWTLFAEAGEPGRPKERPIRYAARLDACIFSYYRHMLSEPYERRLEAEGLTETVLAYRRVRASTGKGGKSNIDFAKEAFQYAQALGDCCAISLDISSFFESLDHQRLKSLWASLLGLERLPPDHFAVYKAMTRYAYVEKLEAYERLGFYGKKVGPGGRSVMGFLVDPRAIPVQLCKGEQFRTRIAGGDGSGSIIKLNRTPHGVPQGAPLSDLLANLYLLDFDMQMKALAESVGGRYLRYSDDILFVAPVTAEHATRLEAEARGAISRFGDALVIKEKKSFIHEFAADGMGQIVATIKPEGSNKGLEYLGFRYDGRNAYIRDKTLSALHRKIVASCRAVSIHLERRYRSKSPQEIIALYNFEALYQRFGAVDAFKDKQTEYRNWTFWTYAKKAIRTFGPLGAPMTHQVSRLRRQIRKRLASEVARACARR</sequence>
<dbReference type="Proteomes" id="UP000078389">
    <property type="component" value="Unassembled WGS sequence"/>
</dbReference>
<dbReference type="PANTHER" id="PTHR34047:SF8">
    <property type="entry name" value="PROTEIN YKFC"/>
    <property type="match status" value="1"/>
</dbReference>
<reference evidence="3 4" key="1">
    <citation type="submission" date="2016-03" db="EMBL/GenBank/DDBJ databases">
        <title>Genome sequencing of Devosia sp. S37.</title>
        <authorList>
            <person name="Mohd Nor M."/>
        </authorList>
    </citation>
    <scope>NUCLEOTIDE SEQUENCE [LARGE SCALE GENOMIC DNA]</scope>
    <source>
        <strain evidence="3 4">S37</strain>
    </source>
</reference>
<keyword evidence="4" id="KW-1185">Reference proteome</keyword>
<proteinExistence type="inferred from homology"/>
<feature type="domain" description="Reverse transcriptase" evidence="2">
    <location>
        <begin position="1"/>
        <end position="339"/>
    </location>
</feature>
<dbReference type="InterPro" id="IPR051083">
    <property type="entry name" value="GrpII_Intron_Splice-Mob/Def"/>
</dbReference>
<dbReference type="AlphaFoldDB" id="A0A178HP73"/>
<keyword evidence="3" id="KW-0695">RNA-directed DNA polymerase</keyword>
<comment type="similarity">
    <text evidence="1">Belongs to the bacterial reverse transcriptase family.</text>
</comment>
<organism evidence="3 4">
    <name type="scientific">Devosia elaeis</name>
    <dbReference type="NCBI Taxonomy" id="1770058"/>
    <lineage>
        <taxon>Bacteria</taxon>
        <taxon>Pseudomonadati</taxon>
        <taxon>Pseudomonadota</taxon>
        <taxon>Alphaproteobacteria</taxon>
        <taxon>Hyphomicrobiales</taxon>
        <taxon>Devosiaceae</taxon>
        <taxon>Devosia</taxon>
    </lineage>
</organism>
<protein>
    <submittedName>
        <fullName evidence="3">Reverse transcriptase</fullName>
    </submittedName>
</protein>
<evidence type="ECO:0000313" key="3">
    <source>
        <dbReference type="EMBL" id="OAM73878.1"/>
    </source>
</evidence>
<name>A0A178HP73_9HYPH</name>
<dbReference type="SUPFAM" id="SSF56672">
    <property type="entry name" value="DNA/RNA polymerases"/>
    <property type="match status" value="1"/>
</dbReference>
<evidence type="ECO:0000313" key="4">
    <source>
        <dbReference type="Proteomes" id="UP000078389"/>
    </source>
</evidence>
<keyword evidence="3" id="KW-0808">Transferase</keyword>
<comment type="caution">
    <text evidence="3">The sequence shown here is derived from an EMBL/GenBank/DDBJ whole genome shotgun (WGS) entry which is preliminary data.</text>
</comment>
<dbReference type="PROSITE" id="PS50878">
    <property type="entry name" value="RT_POL"/>
    <property type="match status" value="1"/>
</dbReference>
<dbReference type="OrthoDB" id="9793236at2"/>